<accession>A0A7K3M0I9</accession>
<sequence>MLFKRTSGADVQGLEQGERVLATAEGPDGRLAATDRRLLWPGGSIYWHEVDRATWKSDENEFDVTPVATSDHAKRYRIPLSEPGRLVDVVREQVIASVVITRHVPLDGRRGVRVTGRRKADRSLVWHAVLDAGVDVEAPQIRERLDAAVAQVRSEIE</sequence>
<evidence type="ECO:0000313" key="1">
    <source>
        <dbReference type="EMBL" id="NDL56815.1"/>
    </source>
</evidence>
<evidence type="ECO:0000313" key="2">
    <source>
        <dbReference type="Proteomes" id="UP000460435"/>
    </source>
</evidence>
<comment type="caution">
    <text evidence="1">The sequence shown here is derived from an EMBL/GenBank/DDBJ whole genome shotgun (WGS) entry which is preliminary data.</text>
</comment>
<gene>
    <name evidence="1" type="ORF">F7O44_06990</name>
</gene>
<proteinExistence type="predicted"/>
<reference evidence="1 2" key="1">
    <citation type="submission" date="2019-11" db="EMBL/GenBank/DDBJ databases">
        <authorList>
            <person name="Li X.-J."/>
            <person name="Feng X.-M."/>
        </authorList>
    </citation>
    <scope>NUCLEOTIDE SEQUENCE [LARGE SCALE GENOMIC DNA]</scope>
    <source>
        <strain evidence="1 2">XMNu-373</strain>
    </source>
</reference>
<dbReference type="AlphaFoldDB" id="A0A7K3M0I9"/>
<protein>
    <submittedName>
        <fullName evidence="1">Uncharacterized protein</fullName>
    </submittedName>
</protein>
<name>A0A7K3M0I9_9ACTN</name>
<keyword evidence="2" id="KW-1185">Reference proteome</keyword>
<dbReference type="Proteomes" id="UP000460435">
    <property type="component" value="Unassembled WGS sequence"/>
</dbReference>
<dbReference type="EMBL" id="WLZY01000002">
    <property type="protein sequence ID" value="NDL56815.1"/>
    <property type="molecule type" value="Genomic_DNA"/>
</dbReference>
<dbReference type="RefSeq" id="WP_162449520.1">
    <property type="nucleotide sequence ID" value="NZ_WLZY01000002.1"/>
</dbReference>
<organism evidence="1 2">
    <name type="scientific">Phytoactinopolyspora mesophila</name>
    <dbReference type="NCBI Taxonomy" id="2650750"/>
    <lineage>
        <taxon>Bacteria</taxon>
        <taxon>Bacillati</taxon>
        <taxon>Actinomycetota</taxon>
        <taxon>Actinomycetes</taxon>
        <taxon>Jiangellales</taxon>
        <taxon>Jiangellaceae</taxon>
        <taxon>Phytoactinopolyspora</taxon>
    </lineage>
</organism>